<dbReference type="KEGG" id="nah:F5544_06885"/>
<proteinExistence type="predicted"/>
<dbReference type="EMBL" id="CP046172">
    <property type="protein sequence ID" value="QIS09287.1"/>
    <property type="molecule type" value="Genomic_DNA"/>
</dbReference>
<name>A0A6G9Y873_9NOCA</name>
<protein>
    <submittedName>
        <fullName evidence="1">Uncharacterized protein</fullName>
    </submittedName>
</protein>
<dbReference type="AlphaFoldDB" id="A0A6G9Y873"/>
<dbReference type="Proteomes" id="UP000503540">
    <property type="component" value="Chromosome"/>
</dbReference>
<reference evidence="1 2" key="1">
    <citation type="journal article" date="2019" name="ACS Chem. Biol.">
        <title>Identification and Mobilization of a Cryptic Antibiotic Biosynthesis Gene Locus from a Human-Pathogenic Nocardia Isolate.</title>
        <authorList>
            <person name="Herisse M."/>
            <person name="Ishida K."/>
            <person name="Porter J.L."/>
            <person name="Howden B."/>
            <person name="Hertweck C."/>
            <person name="Stinear T.P."/>
            <person name="Pidot S.J."/>
        </authorList>
    </citation>
    <scope>NUCLEOTIDE SEQUENCE [LARGE SCALE GENOMIC DNA]</scope>
    <source>
        <strain evidence="1 2">AUSMDU00012717</strain>
    </source>
</reference>
<keyword evidence="2" id="KW-1185">Reference proteome</keyword>
<evidence type="ECO:0000313" key="2">
    <source>
        <dbReference type="Proteomes" id="UP000503540"/>
    </source>
</evidence>
<evidence type="ECO:0000313" key="1">
    <source>
        <dbReference type="EMBL" id="QIS09287.1"/>
    </source>
</evidence>
<accession>A0A6G9Y873</accession>
<dbReference type="RefSeq" id="WP_167472414.1">
    <property type="nucleotide sequence ID" value="NZ_CP046172.1"/>
</dbReference>
<sequence length="111" mass="12217">MKTGFVAETFIVAYCHGCGDPYPADGEIGPALFRTAEEAAAYFADETLSTGWEFDGATLTCDGCLAAAHCAANGHEWSGWSWTHWFRDGVRHSLSRRHCEHCGIYEVETQP</sequence>
<gene>
    <name evidence="1" type="ORF">F5544_06885</name>
</gene>
<organism evidence="1 2">
    <name type="scientific">Nocardia arthritidis</name>
    <dbReference type="NCBI Taxonomy" id="228602"/>
    <lineage>
        <taxon>Bacteria</taxon>
        <taxon>Bacillati</taxon>
        <taxon>Actinomycetota</taxon>
        <taxon>Actinomycetes</taxon>
        <taxon>Mycobacteriales</taxon>
        <taxon>Nocardiaceae</taxon>
        <taxon>Nocardia</taxon>
    </lineage>
</organism>